<evidence type="ECO:0000313" key="3">
    <source>
        <dbReference type="Proteomes" id="UP000615755"/>
    </source>
</evidence>
<comment type="caution">
    <text evidence="2">The sequence shown here is derived from an EMBL/GenBank/DDBJ whole genome shotgun (WGS) entry which is preliminary data.</text>
</comment>
<reference evidence="2 3" key="1">
    <citation type="submission" date="2015-03" db="EMBL/GenBank/DDBJ databases">
        <title>Genome sequence of Pseudoalteromonas aurantia.</title>
        <authorList>
            <person name="Xie B.-B."/>
            <person name="Rong J.-C."/>
            <person name="Qin Q.-L."/>
            <person name="Zhang Y.-Z."/>
        </authorList>
    </citation>
    <scope>NUCLEOTIDE SEQUENCE [LARGE SCALE GENOMIC DNA]</scope>
    <source>
        <strain evidence="2 3">208</strain>
    </source>
</reference>
<organism evidence="2 3">
    <name type="scientific">Pseudoalteromonas aurantia 208</name>
    <dbReference type="NCBI Taxonomy" id="1314867"/>
    <lineage>
        <taxon>Bacteria</taxon>
        <taxon>Pseudomonadati</taxon>
        <taxon>Pseudomonadota</taxon>
        <taxon>Gammaproteobacteria</taxon>
        <taxon>Alteromonadales</taxon>
        <taxon>Pseudoalteromonadaceae</taxon>
        <taxon>Pseudoalteromonas</taxon>
    </lineage>
</organism>
<sequence length="44" mass="5233">MPQKSDQRSLQNYFSALILCPVALCLPYIQKNEPFGRFYPFFNF</sequence>
<gene>
    <name evidence="2" type="ORF">PAUR_a2837</name>
</gene>
<feature type="transmembrane region" description="Helical" evidence="1">
    <location>
        <begin position="12"/>
        <end position="29"/>
    </location>
</feature>
<evidence type="ECO:0000313" key="2">
    <source>
        <dbReference type="EMBL" id="MBE0369065.1"/>
    </source>
</evidence>
<name>A0ABR9EFP5_9GAMM</name>
<proteinExistence type="predicted"/>
<keyword evidence="3" id="KW-1185">Reference proteome</keyword>
<dbReference type="EMBL" id="AQGV01000012">
    <property type="protein sequence ID" value="MBE0369065.1"/>
    <property type="molecule type" value="Genomic_DNA"/>
</dbReference>
<accession>A0ABR9EFP5</accession>
<keyword evidence="1" id="KW-0812">Transmembrane</keyword>
<keyword evidence="1" id="KW-0472">Membrane</keyword>
<evidence type="ECO:0000256" key="1">
    <source>
        <dbReference type="SAM" id="Phobius"/>
    </source>
</evidence>
<protein>
    <submittedName>
        <fullName evidence="2">Uncharacterized protein</fullName>
    </submittedName>
</protein>
<keyword evidence="1" id="KW-1133">Transmembrane helix</keyword>
<dbReference type="Proteomes" id="UP000615755">
    <property type="component" value="Unassembled WGS sequence"/>
</dbReference>